<dbReference type="PANTHER" id="PTHR43308:SF5">
    <property type="entry name" value="S-LAYER PROTEIN _ PEPTIDOGLYCAN ENDO-BETA-N-ACETYLGLUCOSAMINIDASE"/>
    <property type="match status" value="1"/>
</dbReference>
<dbReference type="InterPro" id="IPR051465">
    <property type="entry name" value="Cell_Envelope_Struct_Comp"/>
</dbReference>
<dbReference type="PROSITE" id="PS51272">
    <property type="entry name" value="SLH"/>
    <property type="match status" value="3"/>
</dbReference>
<dbReference type="AlphaFoldDB" id="A0A559KE55"/>
<accession>A0A559KE55</accession>
<organism evidence="2 3">
    <name type="scientific">Paenibacillus cremeus</name>
    <dbReference type="NCBI Taxonomy" id="2163881"/>
    <lineage>
        <taxon>Bacteria</taxon>
        <taxon>Bacillati</taxon>
        <taxon>Bacillota</taxon>
        <taxon>Bacilli</taxon>
        <taxon>Bacillales</taxon>
        <taxon>Paenibacillaceae</taxon>
        <taxon>Paenibacillus</taxon>
    </lineage>
</organism>
<evidence type="ECO:0000313" key="2">
    <source>
        <dbReference type="EMBL" id="TVY10415.1"/>
    </source>
</evidence>
<dbReference type="Pfam" id="PF00395">
    <property type="entry name" value="SLH"/>
    <property type="match status" value="3"/>
</dbReference>
<sequence>MNSRRKRLMLASRSHFELQWFKIAALVTMTIVSQSSMLAGEALAAAAAPAVASVSVSSSPLSQVQGLNSLERNKLYEGITFNTAGWQIGTIVSKEPYAVVTAFDEKGPIVRVWTGVLVREGSDLETNWDELRVSTAGKVLLHVTDLDATIPGYFASPSKDMFKSKAYLGAYPWADIPTDPEAEKAGSDKVTSNIALHVYGNISMDKSEVVSTNLGPIKKEAAIPDTVPALKRFGEIAVPKLPVDATTHWAKDEILDLMKKSIIEGYDDHTIRPDRTLSRAEFLTLLVKTLGLSAAGKGTITGEELGYIDLNTHWALPAIEEAQQFGLLDKKPASFKFEPDAPMSRIEMIGLLGRVLQKYGAAGSGASEAPGFSDTGSLTEASKAALQAVVGAGIVGGYPDGTFRPDGKLTRAEAFKVISRLFQL</sequence>
<dbReference type="OrthoDB" id="174569at2"/>
<gene>
    <name evidence="2" type="ORF">FPZ49_08445</name>
</gene>
<feature type="domain" description="SLH" evidence="1">
    <location>
        <begin position="302"/>
        <end position="366"/>
    </location>
</feature>
<dbReference type="RefSeq" id="WP_144845482.1">
    <property type="nucleotide sequence ID" value="NZ_VNJI01000008.1"/>
</dbReference>
<evidence type="ECO:0000313" key="3">
    <source>
        <dbReference type="Proteomes" id="UP000317036"/>
    </source>
</evidence>
<dbReference type="InterPro" id="IPR001119">
    <property type="entry name" value="SLH_dom"/>
</dbReference>
<keyword evidence="3" id="KW-1185">Reference proteome</keyword>
<reference evidence="2 3" key="1">
    <citation type="submission" date="2019-07" db="EMBL/GenBank/DDBJ databases">
        <authorList>
            <person name="Kim J."/>
        </authorList>
    </citation>
    <scope>NUCLEOTIDE SEQUENCE [LARGE SCALE GENOMIC DNA]</scope>
    <source>
        <strain evidence="2 3">JC52</strain>
    </source>
</reference>
<proteinExistence type="predicted"/>
<feature type="domain" description="SLH" evidence="1">
    <location>
        <begin position="368"/>
        <end position="424"/>
    </location>
</feature>
<dbReference type="PANTHER" id="PTHR43308">
    <property type="entry name" value="OUTER MEMBRANE PROTEIN ALPHA-RELATED"/>
    <property type="match status" value="1"/>
</dbReference>
<evidence type="ECO:0000259" key="1">
    <source>
        <dbReference type="PROSITE" id="PS51272"/>
    </source>
</evidence>
<feature type="domain" description="SLH" evidence="1">
    <location>
        <begin position="237"/>
        <end position="300"/>
    </location>
</feature>
<name>A0A559KE55_9BACL</name>
<dbReference type="EMBL" id="VNJI01000008">
    <property type="protein sequence ID" value="TVY10415.1"/>
    <property type="molecule type" value="Genomic_DNA"/>
</dbReference>
<comment type="caution">
    <text evidence="2">The sequence shown here is derived from an EMBL/GenBank/DDBJ whole genome shotgun (WGS) entry which is preliminary data.</text>
</comment>
<dbReference type="Proteomes" id="UP000317036">
    <property type="component" value="Unassembled WGS sequence"/>
</dbReference>
<protein>
    <submittedName>
        <fullName evidence="2">S-layer homology domain-containing protein</fullName>
    </submittedName>
</protein>